<dbReference type="CDD" id="cd01714">
    <property type="entry name" value="ETF_beta"/>
    <property type="match status" value="1"/>
</dbReference>
<name>A0A0G2Z7W5_9BACT</name>
<dbReference type="OrthoDB" id="9804960at2"/>
<evidence type="ECO:0000259" key="1">
    <source>
        <dbReference type="SMART" id="SM00893"/>
    </source>
</evidence>
<keyword evidence="3" id="KW-1185">Reference proteome</keyword>
<dbReference type="SUPFAM" id="SSF52402">
    <property type="entry name" value="Adenine nucleotide alpha hydrolases-like"/>
    <property type="match status" value="1"/>
</dbReference>
<dbReference type="InterPro" id="IPR033948">
    <property type="entry name" value="ETF_beta_N"/>
</dbReference>
<dbReference type="AlphaFoldDB" id="A0A0G2Z7W5"/>
<evidence type="ECO:0000313" key="3">
    <source>
        <dbReference type="Proteomes" id="UP000035159"/>
    </source>
</evidence>
<dbReference type="GO" id="GO:0009055">
    <property type="term" value="F:electron transfer activity"/>
    <property type="evidence" value="ECO:0007669"/>
    <property type="project" value="InterPro"/>
</dbReference>
<dbReference type="Pfam" id="PF01012">
    <property type="entry name" value="ETF"/>
    <property type="match status" value="1"/>
</dbReference>
<dbReference type="InterPro" id="IPR012255">
    <property type="entry name" value="ETF_b"/>
</dbReference>
<dbReference type="STRING" id="1330330.IX53_07235"/>
<dbReference type="InterPro" id="IPR014730">
    <property type="entry name" value="ETF_a/b_N"/>
</dbReference>
<sequence>MNIVVSIKQVPDTTNVRIDRSTGNLIREGIPAIINPDDLHAIEEAVKIREKFGGKVLVITMGPPMAASALKEAISQGADEAFLLSDRRFAGADTLATTYTLYHGIKKIEEKYGTVDLVFTGKQAVDGDTGQVGPGLATRLGYSLIAYVTKIEEVTPEKVVAWRRLEKGLEKIEAKIPAVLTITSEANEVRYSPLDDMIRAVKYKPESWDADLVGADPKKTGILGSPTKVVRTNIPPARAGGEIIANNLPPEETADKFIEALLKEEAVKLLEFMEPLVEGDKNG</sequence>
<dbReference type="PIRSF" id="PIRSF000090">
    <property type="entry name" value="Beta-ETF"/>
    <property type="match status" value="1"/>
</dbReference>
<dbReference type="EMBL" id="CP011232">
    <property type="protein sequence ID" value="AKI97642.1"/>
    <property type="molecule type" value="Genomic_DNA"/>
</dbReference>
<feature type="domain" description="Electron transfer flavoprotein alpha/beta-subunit N-terminal" evidence="1">
    <location>
        <begin position="22"/>
        <end position="217"/>
    </location>
</feature>
<dbReference type="SMART" id="SM00893">
    <property type="entry name" value="ETF"/>
    <property type="match status" value="1"/>
</dbReference>
<dbReference type="PATRIC" id="fig|1330330.3.peg.1463"/>
<dbReference type="PANTHER" id="PTHR21294:SF17">
    <property type="entry name" value="PROTEIN FIXA"/>
    <property type="match status" value="1"/>
</dbReference>
<proteinExistence type="predicted"/>
<evidence type="ECO:0000313" key="2">
    <source>
        <dbReference type="EMBL" id="AKI97642.1"/>
    </source>
</evidence>
<protein>
    <submittedName>
        <fullName evidence="2">Electron transfer flavoprotein subunit beta</fullName>
    </submittedName>
</protein>
<dbReference type="PANTHER" id="PTHR21294">
    <property type="entry name" value="ELECTRON TRANSFER FLAVOPROTEIN BETA-SUBUNIT"/>
    <property type="match status" value="1"/>
</dbReference>
<dbReference type="Proteomes" id="UP000035159">
    <property type="component" value="Chromosome"/>
</dbReference>
<dbReference type="Gene3D" id="3.40.50.620">
    <property type="entry name" value="HUPs"/>
    <property type="match status" value="1"/>
</dbReference>
<accession>A0A0G2Z7W5</accession>
<organism evidence="2 3">
    <name type="scientific">Kosmotoga pacifica</name>
    <dbReference type="NCBI Taxonomy" id="1330330"/>
    <lineage>
        <taxon>Bacteria</taxon>
        <taxon>Thermotogati</taxon>
        <taxon>Thermotogota</taxon>
        <taxon>Thermotogae</taxon>
        <taxon>Kosmotogales</taxon>
        <taxon>Kosmotogaceae</taxon>
        <taxon>Kosmotoga</taxon>
    </lineage>
</organism>
<dbReference type="InterPro" id="IPR014729">
    <property type="entry name" value="Rossmann-like_a/b/a_fold"/>
</dbReference>
<reference evidence="2 3" key="1">
    <citation type="submission" date="2015-04" db="EMBL/GenBank/DDBJ databases">
        <title>Complete Genome Sequence of Kosmotoga pacifica SLHLJ1.</title>
        <authorList>
            <person name="Jiang L.J."/>
            <person name="Shao Z.Z."/>
            <person name="Jebbar M."/>
        </authorList>
    </citation>
    <scope>NUCLEOTIDE SEQUENCE [LARGE SCALE GENOMIC DNA]</scope>
    <source>
        <strain evidence="2 3">SLHLJ1</strain>
    </source>
</reference>
<dbReference type="KEGG" id="kpf:IX53_07235"/>
<dbReference type="RefSeq" id="WP_047754777.1">
    <property type="nucleotide sequence ID" value="NZ_CAJUHA010000017.1"/>
</dbReference>
<gene>
    <name evidence="2" type="ORF">IX53_07235</name>
</gene>